<dbReference type="InterPro" id="IPR050127">
    <property type="entry name" value="Serine_Proteases_S1"/>
</dbReference>
<keyword evidence="7" id="KW-1015">Disulfide bond</keyword>
<dbReference type="SUPFAM" id="SSF82895">
    <property type="entry name" value="TSP-1 type 1 repeat"/>
    <property type="match status" value="1"/>
</dbReference>
<dbReference type="PROSITE" id="PS00135">
    <property type="entry name" value="TRYPSIN_SER"/>
    <property type="match status" value="1"/>
</dbReference>
<evidence type="ECO:0000256" key="4">
    <source>
        <dbReference type="ARBA" id="ARBA00022729"/>
    </source>
</evidence>
<dbReference type="PANTHER" id="PTHR24264:SF65">
    <property type="entry name" value="SRCR DOMAIN-CONTAINING PROTEIN"/>
    <property type="match status" value="1"/>
</dbReference>
<keyword evidence="6 9" id="KW-0720">Serine protease</keyword>
<keyword evidence="3 9" id="KW-0645">Protease</keyword>
<dbReference type="InterPro" id="IPR001314">
    <property type="entry name" value="Peptidase_S1A"/>
</dbReference>
<proteinExistence type="predicted"/>
<dbReference type="PRINTS" id="PR00722">
    <property type="entry name" value="CHYMOTRYPSIN"/>
</dbReference>
<name>A0A8S4NNU5_OWEFU</name>
<dbReference type="SMART" id="SM00020">
    <property type="entry name" value="Tryp_SPc"/>
    <property type="match status" value="1"/>
</dbReference>
<dbReference type="OrthoDB" id="6380398at2759"/>
<dbReference type="Gene3D" id="2.40.10.10">
    <property type="entry name" value="Trypsin-like serine proteases"/>
    <property type="match status" value="1"/>
</dbReference>
<dbReference type="GO" id="GO:0006508">
    <property type="term" value="P:proteolysis"/>
    <property type="evidence" value="ECO:0007669"/>
    <property type="project" value="UniProtKB-KW"/>
</dbReference>
<protein>
    <recommendedName>
        <fullName evidence="11">Peptidase S1 domain-containing protein</fullName>
    </recommendedName>
</protein>
<dbReference type="PROSITE" id="PS00134">
    <property type="entry name" value="TRYPSIN_HIS"/>
    <property type="match status" value="1"/>
</dbReference>
<dbReference type="InterPro" id="IPR036383">
    <property type="entry name" value="TSP1_rpt_sf"/>
</dbReference>
<comment type="subcellular location">
    <subcellularLocation>
        <location evidence="1">Secreted</location>
    </subcellularLocation>
</comment>
<evidence type="ECO:0000256" key="3">
    <source>
        <dbReference type="ARBA" id="ARBA00022670"/>
    </source>
</evidence>
<dbReference type="CDD" id="cd00190">
    <property type="entry name" value="Tryp_SPc"/>
    <property type="match status" value="1"/>
</dbReference>
<dbReference type="InterPro" id="IPR001254">
    <property type="entry name" value="Trypsin_dom"/>
</dbReference>
<evidence type="ECO:0000313" key="13">
    <source>
        <dbReference type="Proteomes" id="UP000749559"/>
    </source>
</evidence>
<dbReference type="Pfam" id="PF00089">
    <property type="entry name" value="Trypsin"/>
    <property type="match status" value="1"/>
</dbReference>
<gene>
    <name evidence="12" type="ORF">OFUS_LOCUS9874</name>
</gene>
<evidence type="ECO:0000256" key="10">
    <source>
        <dbReference type="SAM" id="SignalP"/>
    </source>
</evidence>
<accession>A0A8S4NNU5</accession>
<evidence type="ECO:0000256" key="2">
    <source>
        <dbReference type="ARBA" id="ARBA00022525"/>
    </source>
</evidence>
<dbReference type="Gene3D" id="2.20.100.10">
    <property type="entry name" value="Thrombospondin type-1 (TSP1) repeat"/>
    <property type="match status" value="1"/>
</dbReference>
<evidence type="ECO:0000313" key="12">
    <source>
        <dbReference type="EMBL" id="CAH1783541.1"/>
    </source>
</evidence>
<evidence type="ECO:0000256" key="1">
    <source>
        <dbReference type="ARBA" id="ARBA00004613"/>
    </source>
</evidence>
<dbReference type="PANTHER" id="PTHR24264">
    <property type="entry name" value="TRYPSIN-RELATED"/>
    <property type="match status" value="1"/>
</dbReference>
<evidence type="ECO:0000256" key="9">
    <source>
        <dbReference type="RuleBase" id="RU363034"/>
    </source>
</evidence>
<organism evidence="12 13">
    <name type="scientific">Owenia fusiformis</name>
    <name type="common">Polychaete worm</name>
    <dbReference type="NCBI Taxonomy" id="6347"/>
    <lineage>
        <taxon>Eukaryota</taxon>
        <taxon>Metazoa</taxon>
        <taxon>Spiralia</taxon>
        <taxon>Lophotrochozoa</taxon>
        <taxon>Annelida</taxon>
        <taxon>Polychaeta</taxon>
        <taxon>Sedentaria</taxon>
        <taxon>Canalipalpata</taxon>
        <taxon>Sabellida</taxon>
        <taxon>Oweniida</taxon>
        <taxon>Oweniidae</taxon>
        <taxon>Owenia</taxon>
    </lineage>
</organism>
<feature type="signal peptide" evidence="10">
    <location>
        <begin position="1"/>
        <end position="24"/>
    </location>
</feature>
<comment type="caution">
    <text evidence="12">The sequence shown here is derived from an EMBL/GenBank/DDBJ whole genome shotgun (WGS) entry which is preliminary data.</text>
</comment>
<dbReference type="FunFam" id="2.40.10.10:FF:000068">
    <property type="entry name" value="transmembrane protease serine 2"/>
    <property type="match status" value="1"/>
</dbReference>
<keyword evidence="5 9" id="KW-0378">Hydrolase</keyword>
<dbReference type="InterPro" id="IPR018114">
    <property type="entry name" value="TRYPSIN_HIS"/>
</dbReference>
<dbReference type="PROSITE" id="PS50092">
    <property type="entry name" value="TSP1"/>
    <property type="match status" value="1"/>
</dbReference>
<keyword evidence="8" id="KW-0325">Glycoprotein</keyword>
<dbReference type="PROSITE" id="PS50240">
    <property type="entry name" value="TRYPSIN_DOM"/>
    <property type="match status" value="1"/>
</dbReference>
<dbReference type="GO" id="GO:0004252">
    <property type="term" value="F:serine-type endopeptidase activity"/>
    <property type="evidence" value="ECO:0007669"/>
    <property type="project" value="InterPro"/>
</dbReference>
<reference evidence="12" key="1">
    <citation type="submission" date="2022-03" db="EMBL/GenBank/DDBJ databases">
        <authorList>
            <person name="Martin C."/>
        </authorList>
    </citation>
    <scope>NUCLEOTIDE SEQUENCE</scope>
</reference>
<dbReference type="EMBL" id="CAIIXF020000005">
    <property type="protein sequence ID" value="CAH1783541.1"/>
    <property type="molecule type" value="Genomic_DNA"/>
</dbReference>
<dbReference type="Pfam" id="PF00090">
    <property type="entry name" value="TSP_1"/>
    <property type="match status" value="1"/>
</dbReference>
<sequence>MRVTEVIFTFILITLMLMATPEGARPCETHPTAICRRNTYPRWQCPNTYRCNRRTGDCCCMLQTCQNLTAQCNPEYDNVTGAPYACRGRDSKRCKEGYTCITGPMSLYSLCCENFICYDKSGNKRRKYEGEWTESDGCTVCTCESNNKPKCDSSKCKTMCGEFSHFSPCPNSSCGKKVQIRKCSNSDKDTVSQRNSELNMVVCHPLPPAKCPQPGITLSDNEGIIIGGVEVKPEFNYRWMVHFSYDGALLCGGSILSPRHILTAAHCFLYGYGLMPISLIKRNVLVKTGKHQLSITEPLEQSRTIKSVTIHESFDKNTLNNDIAIVTLDLPLQFNKHTHPINLPTGIFNIKTIKKLRKGWCVVIGWGDTNGTVSNSKSDVLLGVALNLERKCFLRLQSDKQKVTNNMFCASAKNPNKMHGHKRLDSCFGDSGGPFMCREGKEWFQYGIVSWGPVGICGDQTGVYTKVSNYIDWINNAISTPGGWGEFSGYSPCSVSCGGGTKSRVRICTNPEPIGN</sequence>
<dbReference type="InterPro" id="IPR000884">
    <property type="entry name" value="TSP1_rpt"/>
</dbReference>
<evidence type="ECO:0000256" key="6">
    <source>
        <dbReference type="ARBA" id="ARBA00022825"/>
    </source>
</evidence>
<dbReference type="Proteomes" id="UP000749559">
    <property type="component" value="Unassembled WGS sequence"/>
</dbReference>
<dbReference type="SUPFAM" id="SSF50494">
    <property type="entry name" value="Trypsin-like serine proteases"/>
    <property type="match status" value="1"/>
</dbReference>
<dbReference type="FunFam" id="2.40.10.10:FF:000054">
    <property type="entry name" value="Complement C1r subcomponent"/>
    <property type="match status" value="1"/>
</dbReference>
<dbReference type="InterPro" id="IPR043504">
    <property type="entry name" value="Peptidase_S1_PA_chymotrypsin"/>
</dbReference>
<dbReference type="InterPro" id="IPR009003">
    <property type="entry name" value="Peptidase_S1_PA"/>
</dbReference>
<feature type="non-terminal residue" evidence="12">
    <location>
        <position position="1"/>
    </location>
</feature>
<feature type="domain" description="Peptidase S1" evidence="11">
    <location>
        <begin position="225"/>
        <end position="479"/>
    </location>
</feature>
<evidence type="ECO:0000256" key="7">
    <source>
        <dbReference type="ARBA" id="ARBA00023157"/>
    </source>
</evidence>
<dbReference type="AlphaFoldDB" id="A0A8S4NNU5"/>
<evidence type="ECO:0000256" key="8">
    <source>
        <dbReference type="ARBA" id="ARBA00023180"/>
    </source>
</evidence>
<dbReference type="InterPro" id="IPR033116">
    <property type="entry name" value="TRYPSIN_SER"/>
</dbReference>
<evidence type="ECO:0000256" key="5">
    <source>
        <dbReference type="ARBA" id="ARBA00022801"/>
    </source>
</evidence>
<keyword evidence="4 10" id="KW-0732">Signal</keyword>
<dbReference type="GO" id="GO:0005615">
    <property type="term" value="C:extracellular space"/>
    <property type="evidence" value="ECO:0007669"/>
    <property type="project" value="TreeGrafter"/>
</dbReference>
<evidence type="ECO:0000259" key="11">
    <source>
        <dbReference type="PROSITE" id="PS50240"/>
    </source>
</evidence>
<keyword evidence="13" id="KW-1185">Reference proteome</keyword>
<keyword evidence="2" id="KW-0964">Secreted</keyword>
<feature type="chain" id="PRO_5035849512" description="Peptidase S1 domain-containing protein" evidence="10">
    <location>
        <begin position="25"/>
        <end position="516"/>
    </location>
</feature>